<reference evidence="3" key="1">
    <citation type="journal article" date="2022" name="IScience">
        <title>Evolution of zygomycete secretomes and the origins of terrestrial fungal ecologies.</title>
        <authorList>
            <person name="Chang Y."/>
            <person name="Wang Y."/>
            <person name="Mondo S."/>
            <person name="Ahrendt S."/>
            <person name="Andreopoulos W."/>
            <person name="Barry K."/>
            <person name="Beard J."/>
            <person name="Benny G.L."/>
            <person name="Blankenship S."/>
            <person name="Bonito G."/>
            <person name="Cuomo C."/>
            <person name="Desiro A."/>
            <person name="Gervers K.A."/>
            <person name="Hundley H."/>
            <person name="Kuo A."/>
            <person name="LaButti K."/>
            <person name="Lang B.F."/>
            <person name="Lipzen A."/>
            <person name="O'Donnell K."/>
            <person name="Pangilinan J."/>
            <person name="Reynolds N."/>
            <person name="Sandor L."/>
            <person name="Smith M.E."/>
            <person name="Tsang A."/>
            <person name="Grigoriev I.V."/>
            <person name="Stajich J.E."/>
            <person name="Spatafora J.W."/>
        </authorList>
    </citation>
    <scope>NUCLEOTIDE SEQUENCE</scope>
    <source>
        <strain evidence="3">RSA 2281</strain>
    </source>
</reference>
<dbReference type="InterPro" id="IPR049317">
    <property type="entry name" value="GCIP-like_N"/>
</dbReference>
<feature type="region of interest" description="Disordered" evidence="1">
    <location>
        <begin position="1"/>
        <end position="21"/>
    </location>
</feature>
<evidence type="ECO:0000313" key="3">
    <source>
        <dbReference type="EMBL" id="KAI9260738.1"/>
    </source>
</evidence>
<evidence type="ECO:0000259" key="2">
    <source>
        <dbReference type="Pfam" id="PF13324"/>
    </source>
</evidence>
<protein>
    <submittedName>
        <fullName evidence="3">Grap2 and cyclin-D-interacting-domain-containing protein</fullName>
    </submittedName>
</protein>
<dbReference type="PANTHER" id="PTHR15492:SF1">
    <property type="entry name" value="CYCLIN-D1-BINDING PROTEIN 1"/>
    <property type="match status" value="1"/>
</dbReference>
<dbReference type="Pfam" id="PF13324">
    <property type="entry name" value="GCIP_N"/>
    <property type="match status" value="1"/>
</dbReference>
<feature type="compositionally biased region" description="Basic and acidic residues" evidence="1">
    <location>
        <begin position="9"/>
        <end position="21"/>
    </location>
</feature>
<organism evidence="3 4">
    <name type="scientific">Phascolomyces articulosus</name>
    <dbReference type="NCBI Taxonomy" id="60185"/>
    <lineage>
        <taxon>Eukaryota</taxon>
        <taxon>Fungi</taxon>
        <taxon>Fungi incertae sedis</taxon>
        <taxon>Mucoromycota</taxon>
        <taxon>Mucoromycotina</taxon>
        <taxon>Mucoromycetes</taxon>
        <taxon>Mucorales</taxon>
        <taxon>Lichtheimiaceae</taxon>
        <taxon>Phascolomyces</taxon>
    </lineage>
</organism>
<dbReference type="GO" id="GO:0005634">
    <property type="term" value="C:nucleus"/>
    <property type="evidence" value="ECO:0007669"/>
    <property type="project" value="TreeGrafter"/>
</dbReference>
<evidence type="ECO:0000256" key="1">
    <source>
        <dbReference type="SAM" id="MobiDB-lite"/>
    </source>
</evidence>
<feature type="domain" description="Cyclin-D1-binding protein 1-like N-terminal" evidence="2">
    <location>
        <begin position="30"/>
        <end position="171"/>
    </location>
</feature>
<dbReference type="Proteomes" id="UP001209540">
    <property type="component" value="Unassembled WGS sequence"/>
</dbReference>
<sequence length="303" mass="34159">MAETYLSDLKTDRPVDNPEFESKQMNDTMAKLGKILSHDATKLTIACKPPRKPSDGIKMISEISNTFYRLLGFYHTIPIDKAGKAYKESYRAAIRDALLGQISLCNSFITATDKEDPSKKKFMVPTAVLWETCKLLESQMPADNRAAVLKQWKSMQETISDAKSEVHEVADGNATESGFLDEDESEDEMSPEQIQVAKLCAQLVDLIVFLFVKVERRCIREADMSLCDELAEAGHALTDETDVLVSQLYDSEPDAIRSKYIKEYVDKALALIKIAQKISLPEEHSKWFEMCSKKLNDLATKKD</sequence>
<dbReference type="AlphaFoldDB" id="A0AAD5PDI5"/>
<keyword evidence="4" id="KW-1185">Reference proteome</keyword>
<dbReference type="InterPro" id="IPR026907">
    <property type="entry name" value="GCIP-like"/>
</dbReference>
<proteinExistence type="predicted"/>
<evidence type="ECO:0000313" key="4">
    <source>
        <dbReference type="Proteomes" id="UP001209540"/>
    </source>
</evidence>
<dbReference type="EMBL" id="JAIXMP010000016">
    <property type="protein sequence ID" value="KAI9260738.1"/>
    <property type="molecule type" value="Genomic_DNA"/>
</dbReference>
<gene>
    <name evidence="3" type="ORF">BDA99DRAFT_90966</name>
</gene>
<reference evidence="3" key="2">
    <citation type="submission" date="2023-02" db="EMBL/GenBank/DDBJ databases">
        <authorList>
            <consortium name="DOE Joint Genome Institute"/>
            <person name="Mondo S.J."/>
            <person name="Chang Y."/>
            <person name="Wang Y."/>
            <person name="Ahrendt S."/>
            <person name="Andreopoulos W."/>
            <person name="Barry K."/>
            <person name="Beard J."/>
            <person name="Benny G.L."/>
            <person name="Blankenship S."/>
            <person name="Bonito G."/>
            <person name="Cuomo C."/>
            <person name="Desiro A."/>
            <person name="Gervers K.A."/>
            <person name="Hundley H."/>
            <person name="Kuo A."/>
            <person name="LaButti K."/>
            <person name="Lang B.F."/>
            <person name="Lipzen A."/>
            <person name="O'Donnell K."/>
            <person name="Pangilinan J."/>
            <person name="Reynolds N."/>
            <person name="Sandor L."/>
            <person name="Smith M.W."/>
            <person name="Tsang A."/>
            <person name="Grigoriev I.V."/>
            <person name="Stajich J.E."/>
            <person name="Spatafora J.W."/>
        </authorList>
    </citation>
    <scope>NUCLEOTIDE SEQUENCE</scope>
    <source>
        <strain evidence="3">RSA 2281</strain>
    </source>
</reference>
<accession>A0AAD5PDI5</accession>
<comment type="caution">
    <text evidence="3">The sequence shown here is derived from an EMBL/GenBank/DDBJ whole genome shotgun (WGS) entry which is preliminary data.</text>
</comment>
<dbReference type="PANTHER" id="PTHR15492">
    <property type="entry name" value="CYCLIN D1-BINDING PROTEIN 1"/>
    <property type="match status" value="1"/>
</dbReference>
<name>A0AAD5PDI5_9FUNG</name>
<dbReference type="Gene3D" id="1.20.1410.10">
    <property type="entry name" value="I/LWEQ domain"/>
    <property type="match status" value="1"/>
</dbReference>
<dbReference type="Gene3D" id="1.20.1420.10">
    <property type="entry name" value="Talin, central domain"/>
    <property type="match status" value="1"/>
</dbReference>